<dbReference type="PANTHER" id="PTHR32071">
    <property type="entry name" value="TRANSCRIPTIONAL REGULATORY PROTEIN"/>
    <property type="match status" value="1"/>
</dbReference>
<dbReference type="PIRSF" id="PIRSF037354">
    <property type="entry name" value="Txn_actvtr_RtcR"/>
    <property type="match status" value="1"/>
</dbReference>
<name>A0A2A2AUP7_9BURK</name>
<dbReference type="NCBIfam" id="NF038308">
    <property type="entry name" value="RNA_repair_RtcR"/>
    <property type="match status" value="1"/>
</dbReference>
<accession>A0A2A2AUP7</accession>
<organism evidence="4 5">
    <name type="scientific">Vandammella animalimorsus</name>
    <dbReference type="NCBI Taxonomy" id="2029117"/>
    <lineage>
        <taxon>Bacteria</taxon>
        <taxon>Pseudomonadati</taxon>
        <taxon>Pseudomonadota</taxon>
        <taxon>Betaproteobacteria</taxon>
        <taxon>Burkholderiales</taxon>
        <taxon>Comamonadaceae</taxon>
        <taxon>Vandammella</taxon>
    </lineage>
</organism>
<dbReference type="Proteomes" id="UP000218439">
    <property type="component" value="Unassembled WGS sequence"/>
</dbReference>
<dbReference type="InterPro" id="IPR017183">
    <property type="entry name" value="Sigma54_dep_tscrpt_act_RtcR"/>
</dbReference>
<dbReference type="Pfam" id="PF06956">
    <property type="entry name" value="RtcR"/>
    <property type="match status" value="1"/>
</dbReference>
<dbReference type="FunFam" id="3.40.50.300:FF:001653">
    <property type="entry name" value="Transcriptional regulator RtcR"/>
    <property type="match status" value="1"/>
</dbReference>
<evidence type="ECO:0000313" key="4">
    <source>
        <dbReference type="EMBL" id="PAT42320.1"/>
    </source>
</evidence>
<dbReference type="InterPro" id="IPR027417">
    <property type="entry name" value="P-loop_NTPase"/>
</dbReference>
<feature type="domain" description="Sigma-54 factor interaction" evidence="3">
    <location>
        <begin position="185"/>
        <end position="423"/>
    </location>
</feature>
<keyword evidence="2" id="KW-0067">ATP-binding</keyword>
<sequence>MSKKNVVIGYLGTQLDAGGGKGRWEKWRPTVSLVQQTAWPVDRLELFYASRYQRLADRVLADIAELSPATQVNLVPIEVNDPWDFGEVYAGLYDWARSYPFDSAREDYRVHITTGTHVAQICLFLLVEARFIPGVLLQTSPPRRQNGEQPGSLTLIDLDLSRYDALAQRFRQARHEARAHLKSGIATRNARFNALIDEIERVAVRSRAPILLVGPTGAGKSHLARRMYELKKARHQVQGAFVEVNCATLRGDGAASTLFGHKRGAFTGAAADRAGLLRSADGGVLFLDEIGELGLDEQAMLLKAVEEKRFYPMGSDQEVASDFQLIAGTHRDLRAEVAAGRFREDLFARINLWTYHLPGLAERPEDIEPNIDHLLARHASEDGRLARLSSEARARYLAFAQSPRAPWRGNFRDLAASITRLATLAEGGRIGSALVDAEIARLEWLWHGKAEADTTPASNDADGTAANHRSGEDALDARLHALLGPERLAALDLFDRLQLRAVIALCQRSASLADAGRQLFNHSRTRRSTANDSDRLRKYLARFGLNWAAIQAAQLRTEYSMPQPMDAQRRLGL</sequence>
<gene>
    <name evidence="4" type="ORF">CK621_09850</name>
</gene>
<dbReference type="PROSITE" id="PS50045">
    <property type="entry name" value="SIGMA54_INTERACT_4"/>
    <property type="match status" value="1"/>
</dbReference>
<dbReference type="PANTHER" id="PTHR32071:SF14">
    <property type="entry name" value="TRANSCRIPTIONAL REGULATORY PROTEIN RTCR"/>
    <property type="match status" value="1"/>
</dbReference>
<dbReference type="InterPro" id="IPR003593">
    <property type="entry name" value="AAA+_ATPase"/>
</dbReference>
<dbReference type="SUPFAM" id="SSF52540">
    <property type="entry name" value="P-loop containing nucleoside triphosphate hydrolases"/>
    <property type="match status" value="1"/>
</dbReference>
<dbReference type="RefSeq" id="WP_095552267.1">
    <property type="nucleotide sequence ID" value="NZ_NSJE01000015.1"/>
</dbReference>
<dbReference type="CDD" id="cd00009">
    <property type="entry name" value="AAA"/>
    <property type="match status" value="1"/>
</dbReference>
<dbReference type="GO" id="GO:0005524">
    <property type="term" value="F:ATP binding"/>
    <property type="evidence" value="ECO:0007669"/>
    <property type="project" value="UniProtKB-KW"/>
</dbReference>
<dbReference type="EMBL" id="NSJE01000015">
    <property type="protein sequence ID" value="PAT42320.1"/>
    <property type="molecule type" value="Genomic_DNA"/>
</dbReference>
<evidence type="ECO:0000313" key="5">
    <source>
        <dbReference type="Proteomes" id="UP000218439"/>
    </source>
</evidence>
<protein>
    <submittedName>
        <fullName evidence="4">Transcriptional regulator</fullName>
    </submittedName>
</protein>
<evidence type="ECO:0000256" key="1">
    <source>
        <dbReference type="ARBA" id="ARBA00022741"/>
    </source>
</evidence>
<dbReference type="InterPro" id="IPR058031">
    <property type="entry name" value="AAA_lid_NorR"/>
</dbReference>
<keyword evidence="1" id="KW-0547">Nucleotide-binding</keyword>
<evidence type="ECO:0000259" key="3">
    <source>
        <dbReference type="PROSITE" id="PS50045"/>
    </source>
</evidence>
<dbReference type="InterPro" id="IPR009715">
    <property type="entry name" value="RtcR"/>
</dbReference>
<comment type="caution">
    <text evidence="4">The sequence shown here is derived from an EMBL/GenBank/DDBJ whole genome shotgun (WGS) entry which is preliminary data.</text>
</comment>
<reference evidence="4 5" key="1">
    <citation type="submission" date="2017-08" db="EMBL/GenBank/DDBJ databases">
        <title>WGS of Clinical strains of the CDC Group NO-1 linked to zoonotic infections in humans.</title>
        <authorList>
            <person name="Bernier A.-M."/>
            <person name="Bernard K."/>
        </authorList>
    </citation>
    <scope>NUCLEOTIDE SEQUENCE [LARGE SCALE GENOMIC DNA]</scope>
    <source>
        <strain evidence="4 5">NML120219</strain>
    </source>
</reference>
<dbReference type="AlphaFoldDB" id="A0A2A2AUP7"/>
<dbReference type="Pfam" id="PF00158">
    <property type="entry name" value="Sigma54_activat"/>
    <property type="match status" value="1"/>
</dbReference>
<dbReference type="GO" id="GO:0003700">
    <property type="term" value="F:DNA-binding transcription factor activity"/>
    <property type="evidence" value="ECO:0007669"/>
    <property type="project" value="InterPro"/>
</dbReference>
<proteinExistence type="predicted"/>
<dbReference type="InterPro" id="IPR002078">
    <property type="entry name" value="Sigma_54_int"/>
</dbReference>
<dbReference type="Gene3D" id="1.10.8.60">
    <property type="match status" value="1"/>
</dbReference>
<evidence type="ECO:0000256" key="2">
    <source>
        <dbReference type="ARBA" id="ARBA00022840"/>
    </source>
</evidence>
<dbReference type="SMART" id="SM00382">
    <property type="entry name" value="AAA"/>
    <property type="match status" value="1"/>
</dbReference>
<dbReference type="Pfam" id="PF25601">
    <property type="entry name" value="AAA_lid_14"/>
    <property type="match status" value="1"/>
</dbReference>
<dbReference type="Gene3D" id="3.40.50.300">
    <property type="entry name" value="P-loop containing nucleotide triphosphate hydrolases"/>
    <property type="match status" value="1"/>
</dbReference>